<proteinExistence type="inferred from homology"/>
<dbReference type="InterPro" id="IPR036259">
    <property type="entry name" value="MFS_trans_sf"/>
</dbReference>
<dbReference type="PANTHER" id="PTHR11360">
    <property type="entry name" value="MONOCARBOXYLATE TRANSPORTER"/>
    <property type="match status" value="1"/>
</dbReference>
<feature type="transmembrane region" description="Helical" evidence="3">
    <location>
        <begin position="150"/>
        <end position="170"/>
    </location>
</feature>
<sequence>MAFATSGYIVSWGTFQAYYEANTLRDHSPSAIAWIGSLQYSLLFLPGAVTGYVFDRGYFQSSLVCSSIVYVTSSFLIAECRRYWQFLLCQGLALGVSTGWIVVPCTAVIAQWFRARRPIALSVVSSGSSVGGIVFPIVLRQLLPMLGFRWTIRAIALINLVCIIIANLALRTRMTPGSRSMTCFRALAQPPYILYTLSTFLSFLGLYTLMTFLSVSAEAIGINSALAFYLVSVANAASGLGRVLSGALAVRFGALNVMIVCTALAGAMTYVWPFIHSQDGFIAVVWLYGVSSGAFVCLFSVVALNLGSSDDAVGLRTGVQMSVMALGALAGPPISGAIQKHTGSFHHVGIYAGSMIMASIVVMILARWAHVGKIVGGAF</sequence>
<comment type="similarity">
    <text evidence="2">Belongs to the major facilitator superfamily. Monocarboxylate porter (TC 2.A.1.13) family.</text>
</comment>
<evidence type="ECO:0000256" key="2">
    <source>
        <dbReference type="ARBA" id="ARBA00006727"/>
    </source>
</evidence>
<evidence type="ECO:0000313" key="6">
    <source>
        <dbReference type="Proteomes" id="UP000703269"/>
    </source>
</evidence>
<dbReference type="Gene3D" id="1.20.1250.20">
    <property type="entry name" value="MFS general substrate transporter like domains"/>
    <property type="match status" value="2"/>
</dbReference>
<feature type="transmembrane region" description="Helical" evidence="3">
    <location>
        <begin position="219"/>
        <end position="240"/>
    </location>
</feature>
<feature type="transmembrane region" description="Helical" evidence="3">
    <location>
        <begin position="318"/>
        <end position="338"/>
    </location>
</feature>
<dbReference type="OrthoDB" id="6509908at2759"/>
<dbReference type="Pfam" id="PF07690">
    <property type="entry name" value="MFS_1"/>
    <property type="match status" value="1"/>
</dbReference>
<feature type="transmembrane region" description="Helical" evidence="3">
    <location>
        <begin position="281"/>
        <end position="306"/>
    </location>
</feature>
<dbReference type="InterPro" id="IPR011701">
    <property type="entry name" value="MFS"/>
</dbReference>
<feature type="transmembrane region" description="Helical" evidence="3">
    <location>
        <begin position="61"/>
        <end position="78"/>
    </location>
</feature>
<keyword evidence="3" id="KW-0812">Transmembrane</keyword>
<feature type="transmembrane region" description="Helical" evidence="3">
    <location>
        <begin position="84"/>
        <end position="107"/>
    </location>
</feature>
<dbReference type="GO" id="GO:0016020">
    <property type="term" value="C:membrane"/>
    <property type="evidence" value="ECO:0007669"/>
    <property type="project" value="UniProtKB-SubCell"/>
</dbReference>
<feature type="transmembrane region" description="Helical" evidence="3">
    <location>
        <begin position="119"/>
        <end position="138"/>
    </location>
</feature>
<protein>
    <submittedName>
        <fullName evidence="5">MFS general substrate transporter</fullName>
    </submittedName>
</protein>
<dbReference type="Proteomes" id="UP000703269">
    <property type="component" value="Unassembled WGS sequence"/>
</dbReference>
<dbReference type="InterPro" id="IPR020846">
    <property type="entry name" value="MFS_dom"/>
</dbReference>
<evidence type="ECO:0000256" key="3">
    <source>
        <dbReference type="SAM" id="Phobius"/>
    </source>
</evidence>
<comment type="caution">
    <text evidence="5">The sequence shown here is derived from an EMBL/GenBank/DDBJ whole genome shotgun (WGS) entry which is preliminary data.</text>
</comment>
<keyword evidence="3" id="KW-0472">Membrane</keyword>
<keyword evidence="6" id="KW-1185">Reference proteome</keyword>
<keyword evidence="3" id="KW-1133">Transmembrane helix</keyword>
<feature type="transmembrane region" description="Helical" evidence="3">
    <location>
        <begin position="350"/>
        <end position="369"/>
    </location>
</feature>
<feature type="domain" description="Major facilitator superfamily (MFS) profile" evidence="4">
    <location>
        <begin position="191"/>
        <end position="379"/>
    </location>
</feature>
<feature type="transmembrane region" description="Helical" evidence="3">
    <location>
        <begin position="31"/>
        <end position="54"/>
    </location>
</feature>
<accession>A0A9P3GBA7</accession>
<feature type="transmembrane region" description="Helical" evidence="3">
    <location>
        <begin position="191"/>
        <end position="213"/>
    </location>
</feature>
<feature type="transmembrane region" description="Helical" evidence="3">
    <location>
        <begin position="252"/>
        <end position="275"/>
    </location>
</feature>
<dbReference type="PROSITE" id="PS50850">
    <property type="entry name" value="MFS"/>
    <property type="match status" value="1"/>
</dbReference>
<dbReference type="AlphaFoldDB" id="A0A9P3GBA7"/>
<dbReference type="SUPFAM" id="SSF103473">
    <property type="entry name" value="MFS general substrate transporter"/>
    <property type="match status" value="1"/>
</dbReference>
<evidence type="ECO:0000259" key="4">
    <source>
        <dbReference type="PROSITE" id="PS50850"/>
    </source>
</evidence>
<comment type="subcellular location">
    <subcellularLocation>
        <location evidence="1">Membrane</location>
        <topology evidence="1">Multi-pass membrane protein</topology>
    </subcellularLocation>
</comment>
<evidence type="ECO:0000256" key="1">
    <source>
        <dbReference type="ARBA" id="ARBA00004141"/>
    </source>
</evidence>
<dbReference type="InterPro" id="IPR050327">
    <property type="entry name" value="Proton-linked_MCT"/>
</dbReference>
<organism evidence="5 6">
    <name type="scientific">Phanerochaete sordida</name>
    <dbReference type="NCBI Taxonomy" id="48140"/>
    <lineage>
        <taxon>Eukaryota</taxon>
        <taxon>Fungi</taxon>
        <taxon>Dikarya</taxon>
        <taxon>Basidiomycota</taxon>
        <taxon>Agaricomycotina</taxon>
        <taxon>Agaricomycetes</taxon>
        <taxon>Polyporales</taxon>
        <taxon>Phanerochaetaceae</taxon>
        <taxon>Phanerochaete</taxon>
    </lineage>
</organism>
<name>A0A9P3GBA7_9APHY</name>
<dbReference type="GO" id="GO:0022857">
    <property type="term" value="F:transmembrane transporter activity"/>
    <property type="evidence" value="ECO:0007669"/>
    <property type="project" value="InterPro"/>
</dbReference>
<dbReference type="PANTHER" id="PTHR11360:SF284">
    <property type="entry name" value="EG:103B4.3 PROTEIN-RELATED"/>
    <property type="match status" value="1"/>
</dbReference>
<dbReference type="EMBL" id="BPQB01000020">
    <property type="protein sequence ID" value="GJE91214.1"/>
    <property type="molecule type" value="Genomic_DNA"/>
</dbReference>
<reference evidence="5 6" key="1">
    <citation type="submission" date="2021-08" db="EMBL/GenBank/DDBJ databases">
        <title>Draft Genome Sequence of Phanerochaete sordida strain YK-624.</title>
        <authorList>
            <person name="Mori T."/>
            <person name="Dohra H."/>
            <person name="Suzuki T."/>
            <person name="Kawagishi H."/>
            <person name="Hirai H."/>
        </authorList>
    </citation>
    <scope>NUCLEOTIDE SEQUENCE [LARGE SCALE GENOMIC DNA]</scope>
    <source>
        <strain evidence="5 6">YK-624</strain>
    </source>
</reference>
<gene>
    <name evidence="5" type="ORF">PsYK624_073630</name>
</gene>
<evidence type="ECO:0000313" key="5">
    <source>
        <dbReference type="EMBL" id="GJE91214.1"/>
    </source>
</evidence>